<dbReference type="InterPro" id="IPR015890">
    <property type="entry name" value="Chorismate_C"/>
</dbReference>
<dbReference type="InterPro" id="IPR043132">
    <property type="entry name" value="BCAT-like_C"/>
</dbReference>
<dbReference type="Gene3D" id="3.60.120.10">
    <property type="entry name" value="Anthranilate synthase"/>
    <property type="match status" value="1"/>
</dbReference>
<dbReference type="InterPro" id="IPR036038">
    <property type="entry name" value="Aminotransferase-like"/>
</dbReference>
<accession>A0A139MXW0</accession>
<dbReference type="PANTHER" id="PTHR11236:SF50">
    <property type="entry name" value="AMINODEOXYCHORISMATE SYNTHASE COMPONENT 1"/>
    <property type="match status" value="1"/>
</dbReference>
<evidence type="ECO:0000313" key="2">
    <source>
        <dbReference type="EMBL" id="KXT68609.1"/>
    </source>
</evidence>
<gene>
    <name evidence="2" type="ORF">SCRDD08_01814</name>
</gene>
<evidence type="ECO:0000259" key="1">
    <source>
        <dbReference type="Pfam" id="PF00425"/>
    </source>
</evidence>
<dbReference type="GO" id="GO:0046820">
    <property type="term" value="F:4-amino-4-deoxychorismate synthase activity"/>
    <property type="evidence" value="ECO:0007669"/>
    <property type="project" value="UniProtKB-EC"/>
</dbReference>
<dbReference type="EC" id="2.6.1.85" evidence="2"/>
<reference evidence="2 3" key="1">
    <citation type="submission" date="2016-01" db="EMBL/GenBank/DDBJ databases">
        <title>Highly variable Streptococcus oralis are common among viridans streptococci isolated from primates.</title>
        <authorList>
            <person name="Denapaite D."/>
            <person name="Rieger M."/>
            <person name="Koendgen S."/>
            <person name="Brueckner R."/>
            <person name="Ochigava I."/>
            <person name="Kappeler P."/>
            <person name="Maetz-Rensing K."/>
            <person name="Leendertz F."/>
            <person name="Hakenbeck R."/>
        </authorList>
    </citation>
    <scope>NUCLEOTIDE SEQUENCE [LARGE SCALE GENOMIC DNA]</scope>
    <source>
        <strain evidence="2 3">DD08</strain>
    </source>
</reference>
<proteinExistence type="predicted"/>
<dbReference type="RefSeq" id="WP_061423377.1">
    <property type="nucleotide sequence ID" value="NZ_KQ969063.1"/>
</dbReference>
<dbReference type="GO" id="GO:0000162">
    <property type="term" value="P:L-tryptophan biosynthetic process"/>
    <property type="evidence" value="ECO:0007669"/>
    <property type="project" value="TreeGrafter"/>
</dbReference>
<dbReference type="PRINTS" id="PR00095">
    <property type="entry name" value="ANTSNTHASEI"/>
</dbReference>
<dbReference type="InterPro" id="IPR043131">
    <property type="entry name" value="BCAT-like_N"/>
</dbReference>
<dbReference type="GO" id="GO:0009396">
    <property type="term" value="P:folic acid-containing compound biosynthetic process"/>
    <property type="evidence" value="ECO:0007669"/>
    <property type="project" value="InterPro"/>
</dbReference>
<dbReference type="EMBL" id="LQRD01000069">
    <property type="protein sequence ID" value="KXT68609.1"/>
    <property type="molecule type" value="Genomic_DNA"/>
</dbReference>
<dbReference type="EC" id="4.1.3.38" evidence="2"/>
<dbReference type="Gene3D" id="3.20.10.10">
    <property type="entry name" value="D-amino Acid Aminotransferase, subunit A, domain 2"/>
    <property type="match status" value="1"/>
</dbReference>
<dbReference type="Proteomes" id="UP000070377">
    <property type="component" value="Unassembled WGS sequence"/>
</dbReference>
<dbReference type="Pfam" id="PF01063">
    <property type="entry name" value="Aminotran_4"/>
    <property type="match status" value="1"/>
</dbReference>
<comment type="caution">
    <text evidence="2">The sequence shown here is derived from an EMBL/GenBank/DDBJ whole genome shotgun (WGS) entry which is preliminary data.</text>
</comment>
<protein>
    <submittedName>
        <fullName evidence="2">Para-aminobenzoate synthase, aminase component / Aminodeoxychorismate lyase</fullName>
        <ecNumber evidence="2">2.6.1.85</ecNumber>
        <ecNumber evidence="2">4.1.3.38</ecNumber>
    </submittedName>
</protein>
<dbReference type="InterPro" id="IPR019999">
    <property type="entry name" value="Anth_synth_I-like"/>
</dbReference>
<dbReference type="Gene3D" id="3.30.470.10">
    <property type="match status" value="1"/>
</dbReference>
<dbReference type="STRING" id="45634.SCRDD08_01814"/>
<dbReference type="Pfam" id="PF00425">
    <property type="entry name" value="Chorismate_bind"/>
    <property type="match status" value="1"/>
</dbReference>
<dbReference type="InterPro" id="IPR001544">
    <property type="entry name" value="Aminotrans_IV"/>
</dbReference>
<dbReference type="AlphaFoldDB" id="A0A139MXW0"/>
<evidence type="ECO:0000313" key="3">
    <source>
        <dbReference type="Proteomes" id="UP000070377"/>
    </source>
</evidence>
<dbReference type="InterPro" id="IPR005801">
    <property type="entry name" value="ADC_synthase"/>
</dbReference>
<dbReference type="PATRIC" id="fig|45634.12.peg.1894"/>
<dbReference type="GO" id="GO:0008696">
    <property type="term" value="F:4-amino-4-deoxychorismate lyase activity"/>
    <property type="evidence" value="ECO:0007669"/>
    <property type="project" value="UniProtKB-EC"/>
</dbReference>
<dbReference type="SUPFAM" id="SSF56752">
    <property type="entry name" value="D-aminoacid aminotransferase-like PLP-dependent enzymes"/>
    <property type="match status" value="1"/>
</dbReference>
<sequence length="573" mass="65420">MHKKTVIDFKELGRRLIFSQPIKELKTRELAEVRAILQEVEDWQKKGFYAVGYVSYEAAPAFEKKLQVHKAPLLGEYLIYFTIHDRADESPFPLTYDEVEMPAQWQSLTTEQKYEKAIGTIHHHIRQGDTYQVNYTVQLGAELNPQDSWAIYNRLVVEQNAAYNAYVEHNHQAVLSISPELFFEEHRGELTTRPMKGTTNRGLTVAADLEQANWLRQDPKNRAENMMIVDLLRNDMNRISEIGSERAEQLCQVEQYSTVWQMTSTIKSQLRTEIGLGEIFDALFPCGSITGAPKISTMAIIKATEKAARGVYCGTVGICLPDQRRIFNVAIRTIQLEAGKAIYGVGGGITWDSTWESEYIETQQKSAVLYRKNPQFDLITTGKIELGRLTFQDQHLKRLRESARYFAYPFDEEKLKAELNQTLAELDPSTDYRLRISIAKSGKVTCQLEKLQALPEAFCKTILVPQNANLQQPFTYFKTSYRPHLDLGQQEQIYYNAQGQLLESSIGNLVLQLDGHLYTPPVELGLLNGIYRQHLLETGQATEKILSLDDLKSAEKIYACNALRGLYELEIDN</sequence>
<dbReference type="SUPFAM" id="SSF56322">
    <property type="entry name" value="ADC synthase"/>
    <property type="match status" value="1"/>
</dbReference>
<keyword evidence="2" id="KW-0456">Lyase</keyword>
<keyword evidence="2" id="KW-0808">Transferase</keyword>
<organism evidence="2 3">
    <name type="scientific">Streptococcus cristatus</name>
    <dbReference type="NCBI Taxonomy" id="45634"/>
    <lineage>
        <taxon>Bacteria</taxon>
        <taxon>Bacillati</taxon>
        <taxon>Bacillota</taxon>
        <taxon>Bacilli</taxon>
        <taxon>Lactobacillales</taxon>
        <taxon>Streptococcaceae</taxon>
        <taxon>Streptococcus</taxon>
    </lineage>
</organism>
<dbReference type="InterPro" id="IPR005802">
    <property type="entry name" value="ADC_synth_comp_1"/>
</dbReference>
<dbReference type="PANTHER" id="PTHR11236">
    <property type="entry name" value="AMINOBENZOATE/ANTHRANILATE SYNTHASE"/>
    <property type="match status" value="1"/>
</dbReference>
<name>A0A139MXW0_STRCR</name>
<dbReference type="NCBIfam" id="TIGR00553">
    <property type="entry name" value="pabB"/>
    <property type="match status" value="1"/>
</dbReference>
<keyword evidence="2" id="KW-0032">Aminotransferase</keyword>
<feature type="domain" description="Chorismate-utilising enzyme C-terminal" evidence="1">
    <location>
        <begin position="111"/>
        <end position="365"/>
    </location>
</feature>